<dbReference type="OrthoDB" id="9808476at2"/>
<dbReference type="SUPFAM" id="SSF46689">
    <property type="entry name" value="Homeodomain-like"/>
    <property type="match status" value="1"/>
</dbReference>
<evidence type="ECO:0000313" key="7">
    <source>
        <dbReference type="Proteomes" id="UP000294919"/>
    </source>
</evidence>
<evidence type="ECO:0000256" key="4">
    <source>
        <dbReference type="PROSITE-ProRule" id="PRU00335"/>
    </source>
</evidence>
<dbReference type="EMBL" id="SLWV01000042">
    <property type="protein sequence ID" value="TCO68682.1"/>
    <property type="molecule type" value="Genomic_DNA"/>
</dbReference>
<keyword evidence="1" id="KW-0805">Transcription regulation</keyword>
<feature type="DNA-binding region" description="H-T-H motif" evidence="4">
    <location>
        <begin position="25"/>
        <end position="44"/>
    </location>
</feature>
<evidence type="ECO:0000313" key="6">
    <source>
        <dbReference type="EMBL" id="TCO68682.1"/>
    </source>
</evidence>
<dbReference type="SUPFAM" id="SSF48498">
    <property type="entry name" value="Tetracyclin repressor-like, C-terminal domain"/>
    <property type="match status" value="1"/>
</dbReference>
<feature type="domain" description="HTH tetR-type" evidence="5">
    <location>
        <begin position="2"/>
        <end position="62"/>
    </location>
</feature>
<gene>
    <name evidence="6" type="ORF">EV214_1425</name>
</gene>
<dbReference type="Gene3D" id="1.10.357.10">
    <property type="entry name" value="Tetracycline Repressor, domain 2"/>
    <property type="match status" value="1"/>
</dbReference>
<name>A0A4R2K987_9FIRM</name>
<reference evidence="6 7" key="1">
    <citation type="submission" date="2019-03" db="EMBL/GenBank/DDBJ databases">
        <title>Genomic Encyclopedia of Type Strains, Phase IV (KMG-IV): sequencing the most valuable type-strain genomes for metagenomic binning, comparative biology and taxonomic classification.</title>
        <authorList>
            <person name="Goeker M."/>
        </authorList>
    </citation>
    <scope>NUCLEOTIDE SEQUENCE [LARGE SCALE GENOMIC DNA]</scope>
    <source>
        <strain evidence="6 7">DSM 102940</strain>
    </source>
</reference>
<dbReference type="InterPro" id="IPR001647">
    <property type="entry name" value="HTH_TetR"/>
</dbReference>
<keyword evidence="7" id="KW-1185">Reference proteome</keyword>
<accession>A0A4R2K987</accession>
<keyword evidence="2 4" id="KW-0238">DNA-binding</keyword>
<dbReference type="GO" id="GO:0003677">
    <property type="term" value="F:DNA binding"/>
    <property type="evidence" value="ECO:0007669"/>
    <property type="project" value="UniProtKB-UniRule"/>
</dbReference>
<proteinExistence type="predicted"/>
<dbReference type="PROSITE" id="PS50977">
    <property type="entry name" value="HTH_TETR_2"/>
    <property type="match status" value="1"/>
</dbReference>
<organism evidence="6 7">
    <name type="scientific">Marinisporobacter balticus</name>
    <dbReference type="NCBI Taxonomy" id="2018667"/>
    <lineage>
        <taxon>Bacteria</taxon>
        <taxon>Bacillati</taxon>
        <taxon>Bacillota</taxon>
        <taxon>Clostridia</taxon>
        <taxon>Peptostreptococcales</taxon>
        <taxon>Thermotaleaceae</taxon>
        <taxon>Marinisporobacter</taxon>
    </lineage>
</organism>
<evidence type="ECO:0000256" key="2">
    <source>
        <dbReference type="ARBA" id="ARBA00023125"/>
    </source>
</evidence>
<keyword evidence="3" id="KW-0804">Transcription</keyword>
<dbReference type="AlphaFoldDB" id="A0A4R2K987"/>
<dbReference type="Proteomes" id="UP000294919">
    <property type="component" value="Unassembled WGS sequence"/>
</dbReference>
<dbReference type="RefSeq" id="WP_132248122.1">
    <property type="nucleotide sequence ID" value="NZ_SLWV01000042.1"/>
</dbReference>
<dbReference type="PANTHER" id="PTHR47506:SF6">
    <property type="entry name" value="HTH-TYPE TRANSCRIPTIONAL REPRESSOR NEMR"/>
    <property type="match status" value="1"/>
</dbReference>
<protein>
    <submittedName>
        <fullName evidence="6">TetR family transcriptional regulator</fullName>
    </submittedName>
</protein>
<evidence type="ECO:0000256" key="3">
    <source>
        <dbReference type="ARBA" id="ARBA00023163"/>
    </source>
</evidence>
<dbReference type="PANTHER" id="PTHR47506">
    <property type="entry name" value="TRANSCRIPTIONAL REGULATORY PROTEIN"/>
    <property type="match status" value="1"/>
</dbReference>
<evidence type="ECO:0000256" key="1">
    <source>
        <dbReference type="ARBA" id="ARBA00023015"/>
    </source>
</evidence>
<comment type="caution">
    <text evidence="6">The sequence shown here is derived from an EMBL/GenBank/DDBJ whole genome shotgun (WGS) entry which is preliminary data.</text>
</comment>
<evidence type="ECO:0000259" key="5">
    <source>
        <dbReference type="PROSITE" id="PS50977"/>
    </source>
</evidence>
<sequence>MSDTKENILHTALRLFARDGYEAVSVSAIAGELGMTKGALYKHYKNKRDIFDSIVERIYQMDYERAHEFEVPEEVFEKAPLPYQNTSVDKIDAFIKAQFSFWTEDEFGCNFRKMVTLEQYRNPDMAELYQKCLAGGPVDYMEDLFREMIEQGVLSKSNPKQLALEFYAPYYLLLSIYDVSPDKEKAKNLLVAHIEHFMKKNTAKMSKEKEQSQ</sequence>
<dbReference type="Pfam" id="PF00440">
    <property type="entry name" value="TetR_N"/>
    <property type="match status" value="1"/>
</dbReference>
<dbReference type="InterPro" id="IPR036271">
    <property type="entry name" value="Tet_transcr_reg_TetR-rel_C_sf"/>
</dbReference>
<dbReference type="InterPro" id="IPR009057">
    <property type="entry name" value="Homeodomain-like_sf"/>
</dbReference>
<dbReference type="PRINTS" id="PR00455">
    <property type="entry name" value="HTHTETR"/>
</dbReference>